<dbReference type="Proteomes" id="UP000295122">
    <property type="component" value="Unassembled WGS sequence"/>
</dbReference>
<dbReference type="InterPro" id="IPR029063">
    <property type="entry name" value="SAM-dependent_MTases_sf"/>
</dbReference>
<dbReference type="CDD" id="cd02440">
    <property type="entry name" value="AdoMet_MTases"/>
    <property type="match status" value="1"/>
</dbReference>
<feature type="domain" description="Methyltransferase type 11" evidence="1">
    <location>
        <begin position="68"/>
        <end position="131"/>
    </location>
</feature>
<evidence type="ECO:0000313" key="3">
    <source>
        <dbReference type="Proteomes" id="UP000295122"/>
    </source>
</evidence>
<dbReference type="Gene3D" id="3.40.50.150">
    <property type="entry name" value="Vaccinia Virus protein VP39"/>
    <property type="match status" value="1"/>
</dbReference>
<protein>
    <submittedName>
        <fullName evidence="2">Methyltransferase family protein</fullName>
    </submittedName>
</protein>
<gene>
    <name evidence="2" type="ORF">EV668_4034</name>
</gene>
<organism evidence="2 3">
    <name type="scientific">Enterovirga rhinocerotis</name>
    <dbReference type="NCBI Taxonomy" id="1339210"/>
    <lineage>
        <taxon>Bacteria</taxon>
        <taxon>Pseudomonadati</taxon>
        <taxon>Pseudomonadota</taxon>
        <taxon>Alphaproteobacteria</taxon>
        <taxon>Hyphomicrobiales</taxon>
        <taxon>Methylobacteriaceae</taxon>
        <taxon>Enterovirga</taxon>
    </lineage>
</organism>
<proteinExistence type="predicted"/>
<keyword evidence="2" id="KW-0489">Methyltransferase</keyword>
<dbReference type="Pfam" id="PF08241">
    <property type="entry name" value="Methyltransf_11"/>
    <property type="match status" value="1"/>
</dbReference>
<keyword evidence="3" id="KW-1185">Reference proteome</keyword>
<reference evidence="2 3" key="1">
    <citation type="submission" date="2019-03" db="EMBL/GenBank/DDBJ databases">
        <title>Genomic Encyclopedia of Type Strains, Phase IV (KMG-IV): sequencing the most valuable type-strain genomes for metagenomic binning, comparative biology and taxonomic classification.</title>
        <authorList>
            <person name="Goeker M."/>
        </authorList>
    </citation>
    <scope>NUCLEOTIDE SEQUENCE [LARGE SCALE GENOMIC DNA]</scope>
    <source>
        <strain evidence="2 3">DSM 25903</strain>
    </source>
</reference>
<name>A0A4R7BR60_9HYPH</name>
<dbReference type="SUPFAM" id="SSF53335">
    <property type="entry name" value="S-adenosyl-L-methionine-dependent methyltransferases"/>
    <property type="match status" value="1"/>
</dbReference>
<dbReference type="InterPro" id="IPR013216">
    <property type="entry name" value="Methyltransf_11"/>
</dbReference>
<evidence type="ECO:0000259" key="1">
    <source>
        <dbReference type="Pfam" id="PF08241"/>
    </source>
</evidence>
<dbReference type="GO" id="GO:0008757">
    <property type="term" value="F:S-adenosylmethionine-dependent methyltransferase activity"/>
    <property type="evidence" value="ECO:0007669"/>
    <property type="project" value="InterPro"/>
</dbReference>
<comment type="caution">
    <text evidence="2">The sequence shown here is derived from an EMBL/GenBank/DDBJ whole genome shotgun (WGS) entry which is preliminary data.</text>
</comment>
<dbReference type="AlphaFoldDB" id="A0A4R7BR60"/>
<dbReference type="RefSeq" id="WP_245513326.1">
    <property type="nucleotide sequence ID" value="NZ_SNZR01000015.1"/>
</dbReference>
<dbReference type="GO" id="GO:0032259">
    <property type="term" value="P:methylation"/>
    <property type="evidence" value="ECO:0007669"/>
    <property type="project" value="UniProtKB-KW"/>
</dbReference>
<dbReference type="EMBL" id="SNZR01000015">
    <property type="protein sequence ID" value="TDR88164.1"/>
    <property type="molecule type" value="Genomic_DNA"/>
</dbReference>
<sequence>MIATLLWKDQASREKAVYGNAFRRRRFAAFLALVDDVLKEQDRVRVLDLGGGVSYWKGLEEAWRDRPIEITLVNLAEEPVPDARFVSLAGNACSLPEMADGSFDIVHSNSVIEHVGGWEQKRRMANEVRRLAPRYFVQTPNYWFPVEPHFRTPAIHWMPRMWRRGLVMRRALGFYPKAQTLDEAHRILDDASLVDAREMAELFPEARIERERVFGLTKSLIAIH</sequence>
<accession>A0A4R7BR60</accession>
<evidence type="ECO:0000313" key="2">
    <source>
        <dbReference type="EMBL" id="TDR88164.1"/>
    </source>
</evidence>
<keyword evidence="2" id="KW-0808">Transferase</keyword>